<feature type="transmembrane region" description="Helical" evidence="6">
    <location>
        <begin position="157"/>
        <end position="175"/>
    </location>
</feature>
<dbReference type="PANTHER" id="PTHR43124:SF3">
    <property type="entry name" value="CHLORAMPHENICOL EFFLUX PUMP RV0191"/>
    <property type="match status" value="1"/>
</dbReference>
<evidence type="ECO:0000256" key="3">
    <source>
        <dbReference type="ARBA" id="ARBA00022692"/>
    </source>
</evidence>
<dbReference type="Pfam" id="PF07690">
    <property type="entry name" value="MFS_1"/>
    <property type="match status" value="1"/>
</dbReference>
<keyword evidence="5 6" id="KW-0472">Membrane</keyword>
<dbReference type="GO" id="GO:0005886">
    <property type="term" value="C:plasma membrane"/>
    <property type="evidence" value="ECO:0007669"/>
    <property type="project" value="UniProtKB-SubCell"/>
</dbReference>
<feature type="transmembrane region" description="Helical" evidence="6">
    <location>
        <begin position="362"/>
        <end position="385"/>
    </location>
</feature>
<dbReference type="InterPro" id="IPR036259">
    <property type="entry name" value="MFS_trans_sf"/>
</dbReference>
<sequence length="461" mass="48183">MGQELIDAKAGTGNLEAGQSGECLLSPPLPPGIELELPAKAKGAGGGHVGGDGEGDPKGRWTQLTVLMAGMLMGMATWFSAAAVLPRLKDAYGIGETTGAFLTIAVQIGFVVGSFLSALFNLPDVLPVRLVFAMGACGAAAANGALLHDDLGFEGAVVSRALTGMFLAGVYPSAMKASSTWFRQGRGFAMGVLVGMLTLGSGIPFLLKALGANDHKVVLWGTSAATVFGGIFVGVLFKSGPLATKSVKFDIRVLPLILKDKSTLLGIGGYFGHMWELYGLWTWYNDFAEDLLVNVHNKGTEEDVPSSAAWLTTTLMVAGFAGCVVGGRVADKWGRTRWAALCMVISGTCSLAIGPARPHLPLVVLLTIIWGAFVVADSAQFSAIVSEVCYQDYMGTALTVQIASGFSLTILTIFLIPYLMDQGVTYRWALSILSVGPFLGVVAMVALLKSDGHLKIAGGRG</sequence>
<keyword evidence="2" id="KW-1003">Cell membrane</keyword>
<dbReference type="InterPro" id="IPR020846">
    <property type="entry name" value="MFS_dom"/>
</dbReference>
<feature type="transmembrane region" description="Helical" evidence="6">
    <location>
        <begin position="219"/>
        <end position="243"/>
    </location>
</feature>
<feature type="domain" description="Major facilitator superfamily (MFS) profile" evidence="7">
    <location>
        <begin position="262"/>
        <end position="461"/>
    </location>
</feature>
<keyword evidence="9" id="KW-1185">Reference proteome</keyword>
<dbReference type="OrthoDB" id="6612291at2759"/>
<dbReference type="AlphaFoldDB" id="A0A8S1J6U1"/>
<dbReference type="SUPFAM" id="SSF103473">
    <property type="entry name" value="MFS general substrate transporter"/>
    <property type="match status" value="1"/>
</dbReference>
<dbReference type="PANTHER" id="PTHR43124">
    <property type="entry name" value="PURINE EFFLUX PUMP PBUE"/>
    <property type="match status" value="1"/>
</dbReference>
<feature type="transmembrane region" description="Helical" evidence="6">
    <location>
        <begin position="64"/>
        <end position="85"/>
    </location>
</feature>
<evidence type="ECO:0000256" key="4">
    <source>
        <dbReference type="ARBA" id="ARBA00022989"/>
    </source>
</evidence>
<comment type="caution">
    <text evidence="8">The sequence shown here is derived from an EMBL/GenBank/DDBJ whole genome shotgun (WGS) entry which is preliminary data.</text>
</comment>
<feature type="transmembrane region" description="Helical" evidence="6">
    <location>
        <begin position="426"/>
        <end position="448"/>
    </location>
</feature>
<dbReference type="InterPro" id="IPR050189">
    <property type="entry name" value="MFS_Efflux_Transporters"/>
</dbReference>
<keyword evidence="3 6" id="KW-0812">Transmembrane</keyword>
<proteinExistence type="predicted"/>
<dbReference type="Gene3D" id="1.20.1250.20">
    <property type="entry name" value="MFS general substrate transporter like domains"/>
    <property type="match status" value="2"/>
</dbReference>
<accession>A0A8S1J6U1</accession>
<dbReference type="EMBL" id="CAJHUC010001664">
    <property type="protein sequence ID" value="CAD7701946.1"/>
    <property type="molecule type" value="Genomic_DNA"/>
</dbReference>
<evidence type="ECO:0000256" key="5">
    <source>
        <dbReference type="ARBA" id="ARBA00023136"/>
    </source>
</evidence>
<evidence type="ECO:0000259" key="7">
    <source>
        <dbReference type="PROSITE" id="PS50850"/>
    </source>
</evidence>
<dbReference type="PROSITE" id="PS50850">
    <property type="entry name" value="MFS"/>
    <property type="match status" value="1"/>
</dbReference>
<feature type="transmembrane region" description="Helical" evidence="6">
    <location>
        <begin position="126"/>
        <end position="145"/>
    </location>
</feature>
<feature type="transmembrane region" description="Helical" evidence="6">
    <location>
        <begin position="304"/>
        <end position="326"/>
    </location>
</feature>
<protein>
    <recommendedName>
        <fullName evidence="7">Major facilitator superfamily (MFS) profile domain-containing protein</fullName>
    </recommendedName>
</protein>
<evidence type="ECO:0000256" key="6">
    <source>
        <dbReference type="SAM" id="Phobius"/>
    </source>
</evidence>
<feature type="transmembrane region" description="Helical" evidence="6">
    <location>
        <begin position="264"/>
        <end position="284"/>
    </location>
</feature>
<dbReference type="GO" id="GO:0022857">
    <property type="term" value="F:transmembrane transporter activity"/>
    <property type="evidence" value="ECO:0007669"/>
    <property type="project" value="InterPro"/>
</dbReference>
<evidence type="ECO:0000256" key="2">
    <source>
        <dbReference type="ARBA" id="ARBA00022475"/>
    </source>
</evidence>
<gene>
    <name evidence="8" type="ORF">OSTQU699_LOCUS7303</name>
</gene>
<dbReference type="Proteomes" id="UP000708148">
    <property type="component" value="Unassembled WGS sequence"/>
</dbReference>
<feature type="transmembrane region" description="Helical" evidence="6">
    <location>
        <begin position="187"/>
        <end position="207"/>
    </location>
</feature>
<feature type="transmembrane region" description="Helical" evidence="6">
    <location>
        <begin position="397"/>
        <end position="420"/>
    </location>
</feature>
<comment type="subcellular location">
    <subcellularLocation>
        <location evidence="1">Cell membrane</location>
        <topology evidence="1">Multi-pass membrane protein</topology>
    </subcellularLocation>
</comment>
<feature type="transmembrane region" description="Helical" evidence="6">
    <location>
        <begin position="97"/>
        <end position="119"/>
    </location>
</feature>
<evidence type="ECO:0000256" key="1">
    <source>
        <dbReference type="ARBA" id="ARBA00004651"/>
    </source>
</evidence>
<evidence type="ECO:0000313" key="9">
    <source>
        <dbReference type="Proteomes" id="UP000708148"/>
    </source>
</evidence>
<evidence type="ECO:0000313" key="8">
    <source>
        <dbReference type="EMBL" id="CAD7701946.1"/>
    </source>
</evidence>
<reference evidence="8" key="1">
    <citation type="submission" date="2020-12" db="EMBL/GenBank/DDBJ databases">
        <authorList>
            <person name="Iha C."/>
        </authorList>
    </citation>
    <scope>NUCLEOTIDE SEQUENCE</scope>
</reference>
<name>A0A8S1J6U1_9CHLO</name>
<dbReference type="InterPro" id="IPR011701">
    <property type="entry name" value="MFS"/>
</dbReference>
<keyword evidence="4 6" id="KW-1133">Transmembrane helix</keyword>
<organism evidence="8 9">
    <name type="scientific">Ostreobium quekettii</name>
    <dbReference type="NCBI Taxonomy" id="121088"/>
    <lineage>
        <taxon>Eukaryota</taxon>
        <taxon>Viridiplantae</taxon>
        <taxon>Chlorophyta</taxon>
        <taxon>core chlorophytes</taxon>
        <taxon>Ulvophyceae</taxon>
        <taxon>TCBD clade</taxon>
        <taxon>Bryopsidales</taxon>
        <taxon>Ostreobineae</taxon>
        <taxon>Ostreobiaceae</taxon>
        <taxon>Ostreobium</taxon>
    </lineage>
</organism>